<accession>C4WEY7</accession>
<name>C4WEY7_9HYPH</name>
<evidence type="ECO:0000259" key="1">
    <source>
        <dbReference type="Pfam" id="PF13441"/>
    </source>
</evidence>
<keyword evidence="2" id="KW-0449">Lipoprotein</keyword>
<dbReference type="HOGENOM" id="CLU_158447_0_4_5"/>
<dbReference type="AlphaFoldDB" id="C4WEY7"/>
<gene>
    <name evidence="2" type="ORF">OINT_1000760</name>
</gene>
<dbReference type="PROSITE" id="PS51257">
    <property type="entry name" value="PROKAR_LIPOPROTEIN"/>
    <property type="match status" value="1"/>
</dbReference>
<sequence length="84" mass="8495">MGMRKVALGLVALLAITGCTTTEKDLSIGTGAGAIIGGIAGGGRGALIGAGAGALGGLLVRELRNGNCQYRDRHGRIYVARCRR</sequence>
<organism evidence="2 3">
    <name type="scientific">Brucella intermedia LMG 3301</name>
    <dbReference type="NCBI Taxonomy" id="641118"/>
    <lineage>
        <taxon>Bacteria</taxon>
        <taxon>Pseudomonadati</taxon>
        <taxon>Pseudomonadota</taxon>
        <taxon>Alphaproteobacteria</taxon>
        <taxon>Hyphomicrobiales</taxon>
        <taxon>Brucellaceae</taxon>
        <taxon>Brucella/Ochrobactrum group</taxon>
        <taxon>Brucella</taxon>
    </lineage>
</organism>
<dbReference type="Pfam" id="PF13441">
    <property type="entry name" value="Gly-zipper_YMGG"/>
    <property type="match status" value="1"/>
</dbReference>
<dbReference type="Proteomes" id="UP000004386">
    <property type="component" value="Unassembled WGS sequence"/>
</dbReference>
<feature type="domain" description="YMGG-like Gly-zipper" evidence="1">
    <location>
        <begin position="27"/>
        <end position="60"/>
    </location>
</feature>
<proteinExistence type="predicted"/>
<evidence type="ECO:0000313" key="2">
    <source>
        <dbReference type="EMBL" id="EEQ95392.1"/>
    </source>
</evidence>
<protein>
    <submittedName>
        <fullName evidence="2">Lipoprotein</fullName>
    </submittedName>
</protein>
<reference evidence="2 3" key="1">
    <citation type="submission" date="2009-05" db="EMBL/GenBank/DDBJ databases">
        <authorList>
            <person name="Setubal J.C."/>
            <person name="Boyle S."/>
            <person name="Crasta O.R."/>
            <person name="Gillespie J.J."/>
            <person name="Kenyon R.W."/>
            <person name="Lu J."/>
            <person name="Mane S."/>
            <person name="Nagrani S."/>
            <person name="Shallom J.M."/>
            <person name="Shallom S."/>
            <person name="Shukla M."/>
            <person name="Snyder E.E."/>
            <person name="Sobral B.W."/>
            <person name="Wattam A.R."/>
            <person name="Will R."/>
            <person name="Williams K."/>
            <person name="Yoo H."/>
            <person name="Munk C."/>
            <person name="Tapia R."/>
            <person name="Green L."/>
            <person name="Rogers Y."/>
            <person name="Detter J.C."/>
            <person name="Bruce D."/>
            <person name="Brettin T.S."/>
            <person name="Tsolis R."/>
        </authorList>
    </citation>
    <scope>NUCLEOTIDE SEQUENCE [LARGE SCALE GENOMIC DNA]</scope>
    <source>
        <strain evidence="2 3">LMG 3301</strain>
    </source>
</reference>
<evidence type="ECO:0000313" key="3">
    <source>
        <dbReference type="Proteomes" id="UP000004386"/>
    </source>
</evidence>
<comment type="caution">
    <text evidence="2">The sequence shown here is derived from an EMBL/GenBank/DDBJ whole genome shotgun (WGS) entry which is preliminary data.</text>
</comment>
<dbReference type="InterPro" id="IPR027367">
    <property type="entry name" value="Gly-zipper_YMGG"/>
</dbReference>
<dbReference type="EMBL" id="ACQA01000001">
    <property type="protein sequence ID" value="EEQ95392.1"/>
    <property type="molecule type" value="Genomic_DNA"/>
</dbReference>